<keyword evidence="2" id="KW-1185">Reference proteome</keyword>
<accession>A0A368JFM2</accession>
<name>A0A368JFM2_9BACT</name>
<dbReference type="AlphaFoldDB" id="A0A368JFM2"/>
<reference evidence="1 2" key="1">
    <citation type="submission" date="2018-07" db="EMBL/GenBank/DDBJ databases">
        <title>Genome analysis of Larkinella rosea.</title>
        <authorList>
            <person name="Zhou Z."/>
            <person name="Wang G."/>
        </authorList>
    </citation>
    <scope>NUCLEOTIDE SEQUENCE [LARGE SCALE GENOMIC DNA]</scope>
    <source>
        <strain evidence="2">zzj9</strain>
    </source>
</reference>
<comment type="caution">
    <text evidence="1">The sequence shown here is derived from an EMBL/GenBank/DDBJ whole genome shotgun (WGS) entry which is preliminary data.</text>
</comment>
<protein>
    <submittedName>
        <fullName evidence="1">Response regulator</fullName>
    </submittedName>
</protein>
<dbReference type="EMBL" id="QOWE01000027">
    <property type="protein sequence ID" value="RCR66457.1"/>
    <property type="molecule type" value="Genomic_DNA"/>
</dbReference>
<organism evidence="1 2">
    <name type="scientific">Larkinella punicea</name>
    <dbReference type="NCBI Taxonomy" id="2315727"/>
    <lineage>
        <taxon>Bacteria</taxon>
        <taxon>Pseudomonadati</taxon>
        <taxon>Bacteroidota</taxon>
        <taxon>Cytophagia</taxon>
        <taxon>Cytophagales</taxon>
        <taxon>Spirosomataceae</taxon>
        <taxon>Larkinella</taxon>
    </lineage>
</organism>
<dbReference type="InterPro" id="IPR011006">
    <property type="entry name" value="CheY-like_superfamily"/>
</dbReference>
<evidence type="ECO:0000313" key="1">
    <source>
        <dbReference type="EMBL" id="RCR66457.1"/>
    </source>
</evidence>
<proteinExistence type="predicted"/>
<dbReference type="SUPFAM" id="SSF52172">
    <property type="entry name" value="CheY-like"/>
    <property type="match status" value="1"/>
</dbReference>
<dbReference type="Proteomes" id="UP000253383">
    <property type="component" value="Unassembled WGS sequence"/>
</dbReference>
<gene>
    <name evidence="1" type="ORF">DUE52_26645</name>
</gene>
<sequence length="171" mass="19551">MINDLDYISFFKTMNGPLSILLIGSDTPDRQALADAFRSYGVPHRYLSAQEDATLNAYFQKGLADALFVPTLIMLDRDTGKPAKMLELLKQHPVLRRIPVIVYGSGNDPEQVRLAYRWGATCYMPRPENWEASMAHFCSYWKKRVALPTIKAEDSLSSTQNSNQHNRRRWA</sequence>
<evidence type="ECO:0000313" key="2">
    <source>
        <dbReference type="Proteomes" id="UP000253383"/>
    </source>
</evidence>
<dbReference type="Gene3D" id="3.40.50.2300">
    <property type="match status" value="1"/>
</dbReference>